<reference evidence="1 2" key="1">
    <citation type="submission" date="2018-11" db="EMBL/GenBank/DDBJ databases">
        <authorList>
            <consortium name="Pathogen Informatics"/>
        </authorList>
    </citation>
    <scope>NUCLEOTIDE SEQUENCE [LARGE SCALE GENOMIC DNA]</scope>
</reference>
<dbReference type="Proteomes" id="UP000270094">
    <property type="component" value="Unassembled WGS sequence"/>
</dbReference>
<dbReference type="OrthoDB" id="5794598at2759"/>
<sequence>MRHDLDEKFKGNLGMASAIVVGEGKLAAVITKLLCSNGTPVALFGAKKSTRDTIESMLQEHVEKSYPLLFIDDLRHQKDMLSRLLENLRMTDDVSRLFGEVIVDATKGHNSALIRAVRRFVPDAPVVSLDGNVTDEKTVGVHVYEPSKLISFAKATKVIEFAIEVLVRARYLEIIEAIHTAVFVPQKTYNAT</sequence>
<evidence type="ECO:0000313" key="2">
    <source>
        <dbReference type="Proteomes" id="UP000270094"/>
    </source>
</evidence>
<name>A0A3P7IP90_STRVU</name>
<protein>
    <submittedName>
        <fullName evidence="1">Uncharacterized protein</fullName>
    </submittedName>
</protein>
<organism evidence="1 2">
    <name type="scientific">Strongylus vulgaris</name>
    <name type="common">Blood worm</name>
    <dbReference type="NCBI Taxonomy" id="40348"/>
    <lineage>
        <taxon>Eukaryota</taxon>
        <taxon>Metazoa</taxon>
        <taxon>Ecdysozoa</taxon>
        <taxon>Nematoda</taxon>
        <taxon>Chromadorea</taxon>
        <taxon>Rhabditida</taxon>
        <taxon>Rhabditina</taxon>
        <taxon>Rhabditomorpha</taxon>
        <taxon>Strongyloidea</taxon>
        <taxon>Strongylidae</taxon>
        <taxon>Strongylus</taxon>
    </lineage>
</organism>
<accession>A0A3P7IP90</accession>
<evidence type="ECO:0000313" key="1">
    <source>
        <dbReference type="EMBL" id="VDM66227.1"/>
    </source>
</evidence>
<gene>
    <name evidence="1" type="ORF">SVUK_LOCUS1225</name>
</gene>
<keyword evidence="2" id="KW-1185">Reference proteome</keyword>
<dbReference type="AlphaFoldDB" id="A0A3P7IP90"/>
<dbReference type="EMBL" id="UYYB01002347">
    <property type="protein sequence ID" value="VDM66227.1"/>
    <property type="molecule type" value="Genomic_DNA"/>
</dbReference>
<proteinExistence type="predicted"/>